<evidence type="ECO:0000313" key="10">
    <source>
        <dbReference type="Proteomes" id="UP000220914"/>
    </source>
</evidence>
<dbReference type="Pfam" id="PF07681">
    <property type="entry name" value="DoxX"/>
    <property type="match status" value="1"/>
</dbReference>
<proteinExistence type="inferred from homology"/>
<dbReference type="EMBL" id="PDCP01000020">
    <property type="protein sequence ID" value="PEG38432.1"/>
    <property type="molecule type" value="Genomic_DNA"/>
</dbReference>
<reference evidence="8" key="3">
    <citation type="submission" date="2020-02" db="EMBL/GenBank/DDBJ databases">
        <authorList>
            <person name="Matsumoto Y."/>
            <person name="Motooka D."/>
            <person name="Nakamura S."/>
        </authorList>
    </citation>
    <scope>NUCLEOTIDE SEQUENCE</scope>
    <source>
        <strain evidence="8">JCM 6377</strain>
    </source>
</reference>
<keyword evidence="6 7" id="KW-0472">Membrane</keyword>
<dbReference type="OrthoDB" id="121744at2"/>
<organism evidence="9 10">
    <name type="scientific">Mycolicibacterium agri</name>
    <name type="common">Mycobacterium agri</name>
    <dbReference type="NCBI Taxonomy" id="36811"/>
    <lineage>
        <taxon>Bacteria</taxon>
        <taxon>Bacillati</taxon>
        <taxon>Actinomycetota</taxon>
        <taxon>Actinomycetes</taxon>
        <taxon>Mycobacteriales</taxon>
        <taxon>Mycobacteriaceae</taxon>
        <taxon>Mycolicibacterium</taxon>
    </lineage>
</organism>
<evidence type="ECO:0000256" key="6">
    <source>
        <dbReference type="ARBA" id="ARBA00023136"/>
    </source>
</evidence>
<protein>
    <submittedName>
        <fullName evidence="9">DoxX family protein</fullName>
    </submittedName>
    <submittedName>
        <fullName evidence="8">Putative membrane protein</fullName>
    </submittedName>
</protein>
<feature type="transmembrane region" description="Helical" evidence="7">
    <location>
        <begin position="129"/>
        <end position="148"/>
    </location>
</feature>
<keyword evidence="5 7" id="KW-1133">Transmembrane helix</keyword>
<dbReference type="PANTHER" id="PTHR33452">
    <property type="entry name" value="OXIDOREDUCTASE CATD-RELATED"/>
    <property type="match status" value="1"/>
</dbReference>
<comment type="subcellular location">
    <subcellularLocation>
        <location evidence="1">Cell membrane</location>
        <topology evidence="1">Multi-pass membrane protein</topology>
    </subcellularLocation>
</comment>
<dbReference type="GO" id="GO:0005886">
    <property type="term" value="C:plasma membrane"/>
    <property type="evidence" value="ECO:0007669"/>
    <property type="project" value="UniProtKB-SubCell"/>
</dbReference>
<comment type="caution">
    <text evidence="9">The sequence shown here is derived from an EMBL/GenBank/DDBJ whole genome shotgun (WGS) entry which is preliminary data.</text>
</comment>
<evidence type="ECO:0000313" key="8">
    <source>
        <dbReference type="EMBL" id="GFG53881.1"/>
    </source>
</evidence>
<evidence type="ECO:0000256" key="5">
    <source>
        <dbReference type="ARBA" id="ARBA00022989"/>
    </source>
</evidence>
<dbReference type="AlphaFoldDB" id="A0A2A7N2Y5"/>
<evidence type="ECO:0000313" key="11">
    <source>
        <dbReference type="Proteomes" id="UP000465302"/>
    </source>
</evidence>
<dbReference type="InterPro" id="IPR051907">
    <property type="entry name" value="DoxX-like_oxidoreductase"/>
</dbReference>
<reference evidence="9 10" key="1">
    <citation type="submission" date="2017-10" db="EMBL/GenBank/DDBJ databases">
        <title>The new phylogeny of genus Mycobacterium.</title>
        <authorList>
            <person name="Tortoli E."/>
            <person name="Trovato A."/>
            <person name="Cirillo D.M."/>
        </authorList>
    </citation>
    <scope>NUCLEOTIDE SEQUENCE [LARGE SCALE GENOMIC DNA]</scope>
    <source>
        <strain evidence="9 10">CCUG37673</strain>
    </source>
</reference>
<dbReference type="InterPro" id="IPR032808">
    <property type="entry name" value="DoxX"/>
</dbReference>
<dbReference type="PANTHER" id="PTHR33452:SF1">
    <property type="entry name" value="INNER MEMBRANE PROTEIN YPHA-RELATED"/>
    <property type="match status" value="1"/>
</dbReference>
<dbReference type="RefSeq" id="WP_097940573.1">
    <property type="nucleotide sequence ID" value="NZ_BLKS01000001.1"/>
</dbReference>
<feature type="transmembrane region" description="Helical" evidence="7">
    <location>
        <begin position="89"/>
        <end position="109"/>
    </location>
</feature>
<keyword evidence="10" id="KW-1185">Reference proteome</keyword>
<accession>A0A2A7N2Y5</accession>
<dbReference type="Proteomes" id="UP000465302">
    <property type="component" value="Unassembled WGS sequence"/>
</dbReference>
<dbReference type="EMBL" id="BLKS01000001">
    <property type="protein sequence ID" value="GFG53881.1"/>
    <property type="molecule type" value="Genomic_DNA"/>
</dbReference>
<comment type="similarity">
    <text evidence="2">Belongs to the DoxX family.</text>
</comment>
<evidence type="ECO:0000256" key="3">
    <source>
        <dbReference type="ARBA" id="ARBA00022475"/>
    </source>
</evidence>
<evidence type="ECO:0000256" key="1">
    <source>
        <dbReference type="ARBA" id="ARBA00004651"/>
    </source>
</evidence>
<sequence length="166" mass="17709">MSQRELSLAQLCATRPVGAVALIRLYVGLIFVGEGILKFTRADALGPGRFEKAGIPAGSFFAYFDGTFEVICGALILIGLLTRLAAVPMVVDMIGALAITKLPILWGSAPLYPKEHGFWDFFHEGRLEVAMLCGSLFLLVVGSGAYALDARLSHTGVSARVKDAAH</sequence>
<dbReference type="Proteomes" id="UP000220914">
    <property type="component" value="Unassembled WGS sequence"/>
</dbReference>
<gene>
    <name evidence="9" type="ORF">CQY20_13440</name>
    <name evidence="8" type="ORF">MAGR_53220</name>
</gene>
<feature type="transmembrane region" description="Helical" evidence="7">
    <location>
        <begin position="60"/>
        <end position="82"/>
    </location>
</feature>
<keyword evidence="3" id="KW-1003">Cell membrane</keyword>
<evidence type="ECO:0000256" key="7">
    <source>
        <dbReference type="SAM" id="Phobius"/>
    </source>
</evidence>
<evidence type="ECO:0000313" key="9">
    <source>
        <dbReference type="EMBL" id="PEG38432.1"/>
    </source>
</evidence>
<keyword evidence="4 7" id="KW-0812">Transmembrane</keyword>
<name>A0A2A7N2Y5_MYCAG</name>
<evidence type="ECO:0000256" key="4">
    <source>
        <dbReference type="ARBA" id="ARBA00022692"/>
    </source>
</evidence>
<reference evidence="8 11" key="2">
    <citation type="journal article" date="2019" name="Emerg. Microbes Infect.">
        <title>Comprehensive subspecies identification of 175 nontuberculous mycobacteria species based on 7547 genomic profiles.</title>
        <authorList>
            <person name="Matsumoto Y."/>
            <person name="Kinjo T."/>
            <person name="Motooka D."/>
            <person name="Nabeya D."/>
            <person name="Jung N."/>
            <person name="Uechi K."/>
            <person name="Horii T."/>
            <person name="Iida T."/>
            <person name="Fujita J."/>
            <person name="Nakamura S."/>
        </authorList>
    </citation>
    <scope>NUCLEOTIDE SEQUENCE [LARGE SCALE GENOMIC DNA]</scope>
    <source>
        <strain evidence="8 11">JCM 6377</strain>
    </source>
</reference>
<evidence type="ECO:0000256" key="2">
    <source>
        <dbReference type="ARBA" id="ARBA00006679"/>
    </source>
</evidence>
<feature type="transmembrane region" description="Helical" evidence="7">
    <location>
        <begin position="21"/>
        <end position="40"/>
    </location>
</feature>